<comment type="caution">
    <text evidence="3">The sequence shown here is derived from an EMBL/GenBank/DDBJ whole genome shotgun (WGS) entry which is preliminary data.</text>
</comment>
<dbReference type="Proteomes" id="UP000649179">
    <property type="component" value="Unassembled WGS sequence"/>
</dbReference>
<dbReference type="AlphaFoldDB" id="A0A917BH02"/>
<name>A0A917BH02_9ACTN</name>
<sequence length="348" mass="35561">MTGVPTPDLPSPLTRRTALLGLLGAGALSGCSFEGMRVQVPGSATESPSPSASASPDVRAGDTEADERLLGRLVDELIPVLTLLTRTTSRHPALRGRLAPLSESLRTDLATLRAAGPGGATTTPSPTATATATAVPASQDAALRSSVAAATRLRDSLGRSALAALSGRFARLIASMAAALSQRLSRLSSTAASPTTRVPALPATSSSDVGGDSPLQDALAGEHAAVYVYSVLGAQTSQSAQPEAYDDLTAAYTWHRGCRDRLVATLRERGLAPAPAAASYALPNAVATPAQVTAAALVTEQRVTTLYGRLVQETVAGDRAWAVALLRESALRQLGFGGSAETFPGTTD</sequence>
<feature type="region of interest" description="Disordered" evidence="1">
    <location>
        <begin position="188"/>
        <end position="215"/>
    </location>
</feature>
<dbReference type="InterPro" id="IPR029447">
    <property type="entry name" value="DUF4439"/>
</dbReference>
<dbReference type="EMBL" id="BMKQ01000001">
    <property type="protein sequence ID" value="GGF38530.1"/>
    <property type="molecule type" value="Genomic_DNA"/>
</dbReference>
<evidence type="ECO:0000259" key="2">
    <source>
        <dbReference type="Pfam" id="PF14530"/>
    </source>
</evidence>
<protein>
    <recommendedName>
        <fullName evidence="2">DUF4439 domain-containing protein</fullName>
    </recommendedName>
</protein>
<reference evidence="3" key="1">
    <citation type="journal article" date="2014" name="Int. J. Syst. Evol. Microbiol.">
        <title>Complete genome sequence of Corynebacterium casei LMG S-19264T (=DSM 44701T), isolated from a smear-ripened cheese.</title>
        <authorList>
            <consortium name="US DOE Joint Genome Institute (JGI-PGF)"/>
            <person name="Walter F."/>
            <person name="Albersmeier A."/>
            <person name="Kalinowski J."/>
            <person name="Ruckert C."/>
        </authorList>
    </citation>
    <scope>NUCLEOTIDE SEQUENCE</scope>
    <source>
        <strain evidence="3">CGMCC 1.16067</strain>
    </source>
</reference>
<accession>A0A917BH02</accession>
<dbReference type="Gene3D" id="1.20.1260.10">
    <property type="match status" value="1"/>
</dbReference>
<evidence type="ECO:0000313" key="3">
    <source>
        <dbReference type="EMBL" id="GGF38530.1"/>
    </source>
</evidence>
<organism evidence="3 4">
    <name type="scientific">Marmoricola endophyticus</name>
    <dbReference type="NCBI Taxonomy" id="2040280"/>
    <lineage>
        <taxon>Bacteria</taxon>
        <taxon>Bacillati</taxon>
        <taxon>Actinomycetota</taxon>
        <taxon>Actinomycetes</taxon>
        <taxon>Propionibacteriales</taxon>
        <taxon>Nocardioidaceae</taxon>
        <taxon>Marmoricola</taxon>
    </lineage>
</organism>
<dbReference type="SUPFAM" id="SSF47240">
    <property type="entry name" value="Ferritin-like"/>
    <property type="match status" value="1"/>
</dbReference>
<dbReference type="Pfam" id="PF14530">
    <property type="entry name" value="DUF4439"/>
    <property type="match status" value="1"/>
</dbReference>
<feature type="compositionally biased region" description="Low complexity" evidence="1">
    <location>
        <begin position="188"/>
        <end position="197"/>
    </location>
</feature>
<feature type="compositionally biased region" description="Low complexity" evidence="1">
    <location>
        <begin position="43"/>
        <end position="56"/>
    </location>
</feature>
<gene>
    <name evidence="3" type="ORF">GCM10011519_10160</name>
</gene>
<dbReference type="InterPro" id="IPR009078">
    <property type="entry name" value="Ferritin-like_SF"/>
</dbReference>
<evidence type="ECO:0000313" key="4">
    <source>
        <dbReference type="Proteomes" id="UP000649179"/>
    </source>
</evidence>
<evidence type="ECO:0000256" key="1">
    <source>
        <dbReference type="SAM" id="MobiDB-lite"/>
    </source>
</evidence>
<dbReference type="CDD" id="cd00657">
    <property type="entry name" value="Ferritin_like"/>
    <property type="match status" value="1"/>
</dbReference>
<keyword evidence="4" id="KW-1185">Reference proteome</keyword>
<feature type="region of interest" description="Disordered" evidence="1">
    <location>
        <begin position="40"/>
        <end position="63"/>
    </location>
</feature>
<dbReference type="InterPro" id="IPR012347">
    <property type="entry name" value="Ferritin-like"/>
</dbReference>
<reference evidence="3" key="2">
    <citation type="submission" date="2020-09" db="EMBL/GenBank/DDBJ databases">
        <authorList>
            <person name="Sun Q."/>
            <person name="Zhou Y."/>
        </authorList>
    </citation>
    <scope>NUCLEOTIDE SEQUENCE</scope>
    <source>
        <strain evidence="3">CGMCC 1.16067</strain>
    </source>
</reference>
<feature type="domain" description="DUF4439" evidence="2">
    <location>
        <begin position="215"/>
        <end position="347"/>
    </location>
</feature>
<proteinExistence type="predicted"/>